<proteinExistence type="predicted"/>
<organism evidence="1">
    <name type="scientific">marine sediment metagenome</name>
    <dbReference type="NCBI Taxonomy" id="412755"/>
    <lineage>
        <taxon>unclassified sequences</taxon>
        <taxon>metagenomes</taxon>
        <taxon>ecological metagenomes</taxon>
    </lineage>
</organism>
<comment type="caution">
    <text evidence="1">The sequence shown here is derived from an EMBL/GenBank/DDBJ whole genome shotgun (WGS) entry which is preliminary data.</text>
</comment>
<name>X1HFS9_9ZZZZ</name>
<protein>
    <recommendedName>
        <fullName evidence="2">DUF3800 domain-containing protein</fullName>
    </recommendedName>
</protein>
<gene>
    <name evidence="1" type="ORF">S03H2_32004</name>
</gene>
<accession>X1HFS9</accession>
<dbReference type="InterPro" id="IPR024524">
    <property type="entry name" value="DUF3800"/>
</dbReference>
<dbReference type="Pfam" id="PF12686">
    <property type="entry name" value="DUF3800"/>
    <property type="match status" value="1"/>
</dbReference>
<evidence type="ECO:0008006" key="2">
    <source>
        <dbReference type="Google" id="ProtNLM"/>
    </source>
</evidence>
<reference evidence="1" key="1">
    <citation type="journal article" date="2014" name="Front. Microbiol.">
        <title>High frequency of phylogenetically diverse reductive dehalogenase-homologous genes in deep subseafloor sedimentary metagenomes.</title>
        <authorList>
            <person name="Kawai M."/>
            <person name="Futagami T."/>
            <person name="Toyoda A."/>
            <person name="Takaki Y."/>
            <person name="Nishi S."/>
            <person name="Hori S."/>
            <person name="Arai W."/>
            <person name="Tsubouchi T."/>
            <person name="Morono Y."/>
            <person name="Uchiyama I."/>
            <person name="Ito T."/>
            <person name="Fujiyama A."/>
            <person name="Inagaki F."/>
            <person name="Takami H."/>
        </authorList>
    </citation>
    <scope>NUCLEOTIDE SEQUENCE</scope>
    <source>
        <strain evidence="1">Expedition CK06-06</strain>
    </source>
</reference>
<sequence length="246" mass="29514">MPVFFAFSDESGKYKKERTDKFILKNPYYCRSVVLLEAGDWIKLKDEFYHLKTDLLNIDHQQEVKWSYIWSLFKHSQKGEGIPKNKPYFHLRNHSLDLLIDFIRKVLQFLSECRSCHIMFTLTFNDREKTKPLEIKEIAKYHIGHVWDLAEKEMRKVPESVCIFFFNREEPALEKCLKEVFFEIYRESPPEKYSRIKDSLNFEYFPQSFGGQVADYCAGVLNGCCRLYPQSIDFFRNQIWPKILKE</sequence>
<feature type="non-terminal residue" evidence="1">
    <location>
        <position position="246"/>
    </location>
</feature>
<evidence type="ECO:0000313" key="1">
    <source>
        <dbReference type="EMBL" id="GAH52684.1"/>
    </source>
</evidence>
<dbReference type="EMBL" id="BARU01019436">
    <property type="protein sequence ID" value="GAH52684.1"/>
    <property type="molecule type" value="Genomic_DNA"/>
</dbReference>
<dbReference type="AlphaFoldDB" id="X1HFS9"/>